<dbReference type="EMBL" id="NBIM01000004">
    <property type="protein sequence ID" value="OXY81274.1"/>
    <property type="molecule type" value="Genomic_DNA"/>
</dbReference>
<evidence type="ECO:0000256" key="3">
    <source>
        <dbReference type="ARBA" id="ARBA00023239"/>
    </source>
</evidence>
<dbReference type="OrthoDB" id="9809296at2"/>
<dbReference type="PIRSF" id="PIRSF006181">
    <property type="entry name" value="EbsC_YbaK"/>
    <property type="match status" value="1"/>
</dbReference>
<dbReference type="CDD" id="cd00002">
    <property type="entry name" value="YbaK_deacylase"/>
    <property type="match status" value="1"/>
</dbReference>
<accession>A0A233RD01</accession>
<dbReference type="AlphaFoldDB" id="A0A233RD01"/>
<dbReference type="Gene3D" id="3.90.960.10">
    <property type="entry name" value="YbaK/aminoacyl-tRNA synthetase-associated domain"/>
    <property type="match status" value="1"/>
</dbReference>
<evidence type="ECO:0000256" key="2">
    <source>
        <dbReference type="ARBA" id="ARBA00022917"/>
    </source>
</evidence>
<feature type="domain" description="YbaK/aminoacyl-tRNA synthetase-associated" evidence="5">
    <location>
        <begin position="31"/>
        <end position="143"/>
    </location>
</feature>
<dbReference type="EC" id="4.2.-.-" evidence="4"/>
<dbReference type="Pfam" id="PF04073">
    <property type="entry name" value="tRNA_edit"/>
    <property type="match status" value="1"/>
</dbReference>
<dbReference type="InterPro" id="IPR004369">
    <property type="entry name" value="Prolyl-tRNA_editing_YbaK/EbsC"/>
</dbReference>
<keyword evidence="3 4" id="KW-0456">Lyase</keyword>
<proteinExistence type="inferred from homology"/>
<keyword evidence="2 4" id="KW-0648">Protein biosynthesis</keyword>
<dbReference type="GO" id="GO:0016829">
    <property type="term" value="F:lyase activity"/>
    <property type="evidence" value="ECO:0007669"/>
    <property type="project" value="UniProtKB-KW"/>
</dbReference>
<evidence type="ECO:0000313" key="6">
    <source>
        <dbReference type="EMBL" id="OXY81274.1"/>
    </source>
</evidence>
<comment type="caution">
    <text evidence="6">The sequence shown here is derived from an EMBL/GenBank/DDBJ whole genome shotgun (WGS) entry which is preliminary data.</text>
</comment>
<dbReference type="GO" id="GO:0002161">
    <property type="term" value="F:aminoacyl-tRNA deacylase activity"/>
    <property type="evidence" value="ECO:0007669"/>
    <property type="project" value="InterPro"/>
</dbReference>
<gene>
    <name evidence="6" type="ORF">B6S08_12330</name>
</gene>
<protein>
    <recommendedName>
        <fullName evidence="4">Cys-tRNA(Pro)/Cys-tRNA(Cys) deacylase</fullName>
        <ecNumber evidence="4">4.2.-.-</ecNumber>
    </recommendedName>
</protein>
<dbReference type="InterPro" id="IPR036754">
    <property type="entry name" value="YbaK/aa-tRNA-synt-asso_dom_sf"/>
</dbReference>
<comment type="similarity">
    <text evidence="1 4">Belongs to the prolyl-tRNA editing family. YbaK/EbsC subfamily.</text>
</comment>
<organism evidence="6 7">
    <name type="scientific">Oceanimonas doudoroffii</name>
    <dbReference type="NCBI Taxonomy" id="84158"/>
    <lineage>
        <taxon>Bacteria</taxon>
        <taxon>Pseudomonadati</taxon>
        <taxon>Pseudomonadota</taxon>
        <taxon>Gammaproteobacteria</taxon>
        <taxon>Aeromonadales</taxon>
        <taxon>Aeromonadaceae</taxon>
        <taxon>Oceanimonas</taxon>
    </lineage>
</organism>
<evidence type="ECO:0000256" key="1">
    <source>
        <dbReference type="ARBA" id="ARBA00009798"/>
    </source>
</evidence>
<dbReference type="SUPFAM" id="SSF55826">
    <property type="entry name" value="YbaK/ProRS associated domain"/>
    <property type="match status" value="1"/>
</dbReference>
<dbReference type="PANTHER" id="PTHR30411:SF0">
    <property type="entry name" value="CYS-TRNA(PRO)_CYS-TRNA(CYS) DEACYLASE YBAK"/>
    <property type="match status" value="1"/>
</dbReference>
<sequence>MTPAILFLEKHKAAFTLYQYECTAQDDFGAHAAEQLGVPLTRVFKTLLTEGEQGAVVALVPSSGKVNLKRLAKAAGVKKLEMMPPQKAERLTGFKVGGISPFAQKKRLTTVLDASASDHDTVLVSGGKRGLSVGLPAQDIERLLQAVIAPIAE</sequence>
<dbReference type="RefSeq" id="WP_094201110.1">
    <property type="nucleotide sequence ID" value="NZ_NBIM01000004.1"/>
</dbReference>
<dbReference type="PANTHER" id="PTHR30411">
    <property type="entry name" value="CYTOPLASMIC PROTEIN"/>
    <property type="match status" value="1"/>
</dbReference>
<dbReference type="GO" id="GO:0006412">
    <property type="term" value="P:translation"/>
    <property type="evidence" value="ECO:0007669"/>
    <property type="project" value="UniProtKB-KW"/>
</dbReference>
<dbReference type="NCBIfam" id="TIGR00011">
    <property type="entry name" value="YbaK_EbsC"/>
    <property type="match status" value="1"/>
</dbReference>
<dbReference type="InterPro" id="IPR007214">
    <property type="entry name" value="YbaK/aa-tRNA-synth-assoc-dom"/>
</dbReference>
<evidence type="ECO:0000259" key="5">
    <source>
        <dbReference type="Pfam" id="PF04073"/>
    </source>
</evidence>
<evidence type="ECO:0000313" key="7">
    <source>
        <dbReference type="Proteomes" id="UP000242757"/>
    </source>
</evidence>
<reference evidence="6 7" key="1">
    <citation type="submission" date="2017-08" db="EMBL/GenBank/DDBJ databases">
        <title>A Genome Sequence of Oceanimonas doudoroffii ATCC 27123T.</title>
        <authorList>
            <person name="Brennan M.A."/>
            <person name="Maclea K.S."/>
            <person name="Mcclelland W.D."/>
            <person name="Trachtenberg A.M."/>
        </authorList>
    </citation>
    <scope>NUCLEOTIDE SEQUENCE [LARGE SCALE GENOMIC DNA]</scope>
    <source>
        <strain evidence="6 7">ATCC 27123</strain>
    </source>
</reference>
<name>A0A233RD01_9GAMM</name>
<dbReference type="Proteomes" id="UP000242757">
    <property type="component" value="Unassembled WGS sequence"/>
</dbReference>
<keyword evidence="7" id="KW-1185">Reference proteome</keyword>
<evidence type="ECO:0000256" key="4">
    <source>
        <dbReference type="PIRNR" id="PIRNR006181"/>
    </source>
</evidence>